<dbReference type="PROSITE" id="PS52016">
    <property type="entry name" value="TONB_DEPENDENT_REC_3"/>
    <property type="match status" value="1"/>
</dbReference>
<feature type="signal peptide" evidence="9">
    <location>
        <begin position="1"/>
        <end position="23"/>
    </location>
</feature>
<keyword evidence="12" id="KW-1185">Reference proteome</keyword>
<keyword evidence="3 8" id="KW-1134">Transmembrane beta strand</keyword>
<dbReference type="PANTHER" id="PTHR30069:SF29">
    <property type="entry name" value="HEMOGLOBIN AND HEMOGLOBIN-HAPTOGLOBIN-BINDING PROTEIN 1-RELATED"/>
    <property type="match status" value="1"/>
</dbReference>
<organism evidence="11 12">
    <name type="scientific">Alistipes indistinctus YIT 12060</name>
    <dbReference type="NCBI Taxonomy" id="742725"/>
    <lineage>
        <taxon>Bacteria</taxon>
        <taxon>Pseudomonadati</taxon>
        <taxon>Bacteroidota</taxon>
        <taxon>Bacteroidia</taxon>
        <taxon>Bacteroidales</taxon>
        <taxon>Rikenellaceae</taxon>
        <taxon>Alistipes</taxon>
    </lineage>
</organism>
<dbReference type="GO" id="GO:0009279">
    <property type="term" value="C:cell outer membrane"/>
    <property type="evidence" value="ECO:0007669"/>
    <property type="project" value="UniProtKB-SubCell"/>
</dbReference>
<gene>
    <name evidence="11" type="ORF">HMPREF9450_00679</name>
</gene>
<dbReference type="InterPro" id="IPR023997">
    <property type="entry name" value="TonB-dep_OMP_SusC/RagA_CS"/>
</dbReference>
<dbReference type="InterPro" id="IPR036942">
    <property type="entry name" value="Beta-barrel_TonB_sf"/>
</dbReference>
<evidence type="ECO:0000256" key="4">
    <source>
        <dbReference type="ARBA" id="ARBA00022692"/>
    </source>
</evidence>
<keyword evidence="7 8" id="KW-0998">Cell outer membrane</keyword>
<evidence type="ECO:0000313" key="11">
    <source>
        <dbReference type="EMBL" id="EHB92475.1"/>
    </source>
</evidence>
<dbReference type="PANTHER" id="PTHR30069">
    <property type="entry name" value="TONB-DEPENDENT OUTER MEMBRANE RECEPTOR"/>
    <property type="match status" value="1"/>
</dbReference>
<keyword evidence="6 8" id="KW-0472">Membrane</keyword>
<dbReference type="GO" id="GO:0015344">
    <property type="term" value="F:siderophore uptake transmembrane transporter activity"/>
    <property type="evidence" value="ECO:0007669"/>
    <property type="project" value="TreeGrafter"/>
</dbReference>
<dbReference type="PATRIC" id="fig|742725.3.peg.733"/>
<comment type="caution">
    <text evidence="11">The sequence shown here is derived from an EMBL/GenBank/DDBJ whole genome shotgun (WGS) entry which is preliminary data.</text>
</comment>
<dbReference type="SUPFAM" id="SSF49464">
    <property type="entry name" value="Carboxypeptidase regulatory domain-like"/>
    <property type="match status" value="1"/>
</dbReference>
<dbReference type="AlphaFoldDB" id="G5H7M6"/>
<dbReference type="Proteomes" id="UP000006008">
    <property type="component" value="Unassembled WGS sequence"/>
</dbReference>
<keyword evidence="4 8" id="KW-0812">Transmembrane</keyword>
<keyword evidence="5 9" id="KW-0732">Signal</keyword>
<dbReference type="Gene3D" id="2.170.130.10">
    <property type="entry name" value="TonB-dependent receptor, plug domain"/>
    <property type="match status" value="1"/>
</dbReference>
<evidence type="ECO:0000256" key="3">
    <source>
        <dbReference type="ARBA" id="ARBA00022452"/>
    </source>
</evidence>
<dbReference type="SUPFAM" id="SSF56935">
    <property type="entry name" value="Porins"/>
    <property type="match status" value="1"/>
</dbReference>
<evidence type="ECO:0000256" key="8">
    <source>
        <dbReference type="PROSITE-ProRule" id="PRU01360"/>
    </source>
</evidence>
<dbReference type="Gene3D" id="2.40.170.20">
    <property type="entry name" value="TonB-dependent receptor, beta-barrel domain"/>
    <property type="match status" value="1"/>
</dbReference>
<evidence type="ECO:0000256" key="9">
    <source>
        <dbReference type="SAM" id="SignalP"/>
    </source>
</evidence>
<reference evidence="11 12" key="1">
    <citation type="submission" date="2011-08" db="EMBL/GenBank/DDBJ databases">
        <title>The Genome Sequence of Alistipes indistinctus YIT 12060.</title>
        <authorList>
            <consortium name="The Broad Institute Genome Sequencing Platform"/>
            <person name="Earl A."/>
            <person name="Ward D."/>
            <person name="Feldgarden M."/>
            <person name="Gevers D."/>
            <person name="Morotomi M."/>
            <person name="Young S.K."/>
            <person name="Zeng Q."/>
            <person name="Gargeya S."/>
            <person name="Fitzgerald M."/>
            <person name="Haas B."/>
            <person name="Abouelleil A."/>
            <person name="Alvarado L."/>
            <person name="Arachchi H.M."/>
            <person name="Berlin A."/>
            <person name="Brown A."/>
            <person name="Chapman S.B."/>
            <person name="Chen Z."/>
            <person name="Dunbar C."/>
            <person name="Freedman E."/>
            <person name="Gearin G."/>
            <person name="Gellesch M."/>
            <person name="Goldberg J."/>
            <person name="Griggs A."/>
            <person name="Gujja S."/>
            <person name="Heiman D."/>
            <person name="Howarth C."/>
            <person name="Larson L."/>
            <person name="Lui A."/>
            <person name="MacDonald P.J.P."/>
            <person name="Montmayeur A."/>
            <person name="Murphy C."/>
            <person name="Neiman D."/>
            <person name="Pearson M."/>
            <person name="Priest M."/>
            <person name="Roberts A."/>
            <person name="Saif S."/>
            <person name="Shea T."/>
            <person name="Shenoy N."/>
            <person name="Sisk P."/>
            <person name="Stolte C."/>
            <person name="Sykes S."/>
            <person name="Wortman J."/>
            <person name="Nusbaum C."/>
            <person name="Birren B."/>
        </authorList>
    </citation>
    <scope>NUCLEOTIDE SEQUENCE [LARGE SCALE GENOMIC DNA]</scope>
    <source>
        <strain evidence="11 12">YIT 12060</strain>
    </source>
</reference>
<dbReference type="Pfam" id="PF13715">
    <property type="entry name" value="CarbopepD_reg_2"/>
    <property type="match status" value="1"/>
</dbReference>
<evidence type="ECO:0000256" key="5">
    <source>
        <dbReference type="ARBA" id="ARBA00022729"/>
    </source>
</evidence>
<dbReference type="InterPro" id="IPR037066">
    <property type="entry name" value="Plug_dom_sf"/>
</dbReference>
<comment type="similarity">
    <text evidence="8">Belongs to the TonB-dependent receptor family.</text>
</comment>
<dbReference type="Gene3D" id="2.60.40.1120">
    <property type="entry name" value="Carboxypeptidase-like, regulatory domain"/>
    <property type="match status" value="1"/>
</dbReference>
<protein>
    <recommendedName>
        <fullName evidence="10">TonB-dependent receptor plug domain-containing protein</fullName>
    </recommendedName>
</protein>
<dbReference type="EMBL" id="ADLD01000009">
    <property type="protein sequence ID" value="EHB92475.1"/>
    <property type="molecule type" value="Genomic_DNA"/>
</dbReference>
<dbReference type="GO" id="GO:0044718">
    <property type="term" value="P:siderophore transmembrane transport"/>
    <property type="evidence" value="ECO:0007669"/>
    <property type="project" value="TreeGrafter"/>
</dbReference>
<dbReference type="NCBIfam" id="TIGR04057">
    <property type="entry name" value="SusC_RagA_signa"/>
    <property type="match status" value="1"/>
</dbReference>
<evidence type="ECO:0000256" key="2">
    <source>
        <dbReference type="ARBA" id="ARBA00022448"/>
    </source>
</evidence>
<dbReference type="InterPro" id="IPR023996">
    <property type="entry name" value="TonB-dep_OMP_SusC/RagA"/>
</dbReference>
<dbReference type="STRING" id="742725.HMPREF9450_00679"/>
<evidence type="ECO:0000259" key="10">
    <source>
        <dbReference type="Pfam" id="PF07715"/>
    </source>
</evidence>
<evidence type="ECO:0000256" key="7">
    <source>
        <dbReference type="ARBA" id="ARBA00023237"/>
    </source>
</evidence>
<feature type="domain" description="TonB-dependent receptor plug" evidence="10">
    <location>
        <begin position="115"/>
        <end position="228"/>
    </location>
</feature>
<dbReference type="Pfam" id="PF07715">
    <property type="entry name" value="Plug"/>
    <property type="match status" value="1"/>
</dbReference>
<accession>G5H7M6</accession>
<evidence type="ECO:0000256" key="6">
    <source>
        <dbReference type="ARBA" id="ARBA00023136"/>
    </source>
</evidence>
<dbReference type="eggNOG" id="COG4206">
    <property type="taxonomic scope" value="Bacteria"/>
</dbReference>
<dbReference type="InterPro" id="IPR039426">
    <property type="entry name" value="TonB-dep_rcpt-like"/>
</dbReference>
<dbReference type="InterPro" id="IPR012910">
    <property type="entry name" value="Plug_dom"/>
</dbReference>
<evidence type="ECO:0000313" key="12">
    <source>
        <dbReference type="Proteomes" id="UP000006008"/>
    </source>
</evidence>
<dbReference type="NCBIfam" id="TIGR04056">
    <property type="entry name" value="OMP_RagA_SusC"/>
    <property type="match status" value="1"/>
</dbReference>
<comment type="subcellular location">
    <subcellularLocation>
        <location evidence="1 8">Cell outer membrane</location>
        <topology evidence="1 8">Multi-pass membrane protein</topology>
    </subcellularLocation>
</comment>
<evidence type="ECO:0000256" key="1">
    <source>
        <dbReference type="ARBA" id="ARBA00004571"/>
    </source>
</evidence>
<dbReference type="InterPro" id="IPR008969">
    <property type="entry name" value="CarboxyPept-like_regulatory"/>
</dbReference>
<feature type="chain" id="PRO_5003477881" description="TonB-dependent receptor plug domain-containing protein" evidence="9">
    <location>
        <begin position="24"/>
        <end position="1176"/>
    </location>
</feature>
<dbReference type="HOGENOM" id="CLU_004317_0_1_10"/>
<proteinExistence type="inferred from homology"/>
<keyword evidence="2 8" id="KW-0813">Transport</keyword>
<sequence length="1176" mass="129436">MKGTLRLFLTLCMAVLSMTLVQAQERTYSGVVKGSDGQPIIGASVEVVGTTVGTSTGLDGDYTIKANQGSKIKFSFLGTKSVTATAGASTTINVTLEDDAQSLEDVVVVAYGTAKKKDLTGSISSIDSKLISSQANSTLSKALEGSIPGIQVSSVDGQPGQDMAIRIRGIGTANQNNSNPLIVVDGVPYSDQNKNILSTINPKDVESISVLKDAASTSLYGSRGANGVVVVTTKKGQQGKAKITFEGKWGINMCGQSGYPDLIDDPQSIYEWAWRSIYNSARYASNDLYTTNVQNPNMSHEEAAKFASQHLFNYTGSTTDFSSKNDLDNYLLYKVPGLTDAGNLTTTGTGTAASSTMNNTFLVGTDGKLNPNAQLLYYDNWRDYFLQNKFRQEYNISVSGATDKTDYYISGGYLEDPSYIMGSKFNRYNIRSNINTQVTKWLRAGINMSYSRRAMQSPGTRWGRNPGDTNENIFIWFNDDNMLAPIWRYNENGEVLRDDAGNKLVNDRTGVVYSPLGQTAPPMANQYDPIKIAHDNINESIYNDINMNGYLEAKFLKDFTFRTSLAVDETYMMKSRYFNKETGRYRTSGGGFARNYWDYMNINALQTLNWSHDYGKHHVDALLGHEFNWTRSSSLNYVSSMSLIPNFNTFANFIALNTSAAAQASLGSNGGGEDQIALEGYFLRANYNYDSRYFISASVRTDGSSKFKNVSDRWGWFWSLGGAWRISNEEWIKDASWLTDLKLRADYGTTGNQSGIGNYAGYTTWGYAATGWLNSGASMPSGWKLTQNAMANSSLTWETKKTWDVGLDFRLWDRFYGTIDWYRSMTDDMLWNVPMSIEKGQTTIAANSAKMKTWGIEFDLGVDIIKTPDILWSFSVNGGHYKSTMANTPEGVGDPKLNNCWTATSDAWSMSGVGGGAGIIYLRGEGKPYYNIYQVRYMGVDQTTGLPLYSHYVTAAEATAGTFGSAKEGDLVGTTNYSIADRVELGDATPDFIGGFSTSFTYKNFDIAATFAFQIGGKFFSADYGYDGWYNNQKIGKPVSADMKNNTWSPAGANANATYTNTGAKFPMQIYANPNGASWPASGIAWGSSWQYTDMSLFNASYLSVKNITVGYNFPQRWMDKIGIGGIRVYASLDNMWLITSQSGIDPRMDITGGWAVGRGTYPYMKTCSLGVNVTF</sequence>
<name>G5H7M6_9BACT</name>